<sequence>MELGSRVHRFKTKLPALRGGKTSHLFRREIRVKTVEYELDSAREIIDIAKHIVADGQDSVEARRTVAYLGNRSIEMILKSFLEHAGVPLRAIKEASGSAASLLARTDACFVQVEIVPGHRCWVPAKRLRAVAVEGEELRTIGGVLESLPQARRFGPAPAYRDNPPEPETLLRTSQTLLSWVERHWDAARADRWDDADEE</sequence>
<dbReference type="Proteomes" id="UP001501706">
    <property type="component" value="Unassembled WGS sequence"/>
</dbReference>
<protein>
    <recommendedName>
        <fullName evidence="3">HEPN domain-containing protein</fullName>
    </recommendedName>
</protein>
<accession>A0ABP3N5X8</accession>
<proteinExistence type="predicted"/>
<comment type="caution">
    <text evidence="1">The sequence shown here is derived from an EMBL/GenBank/DDBJ whole genome shotgun (WGS) entry which is preliminary data.</text>
</comment>
<keyword evidence="2" id="KW-1185">Reference proteome</keyword>
<evidence type="ECO:0000313" key="1">
    <source>
        <dbReference type="EMBL" id="GAA0534289.1"/>
    </source>
</evidence>
<name>A0ABP3N5X8_9BURK</name>
<organism evidence="1 2">
    <name type="scientific">Pigmentiphaga daeguensis</name>
    <dbReference type="NCBI Taxonomy" id="414049"/>
    <lineage>
        <taxon>Bacteria</taxon>
        <taxon>Pseudomonadati</taxon>
        <taxon>Pseudomonadota</taxon>
        <taxon>Betaproteobacteria</taxon>
        <taxon>Burkholderiales</taxon>
        <taxon>Alcaligenaceae</taxon>
        <taxon>Pigmentiphaga</taxon>
    </lineage>
</organism>
<reference evidence="2" key="1">
    <citation type="journal article" date="2019" name="Int. J. Syst. Evol. Microbiol.">
        <title>The Global Catalogue of Microorganisms (GCM) 10K type strain sequencing project: providing services to taxonomists for standard genome sequencing and annotation.</title>
        <authorList>
            <consortium name="The Broad Institute Genomics Platform"/>
            <consortium name="The Broad Institute Genome Sequencing Center for Infectious Disease"/>
            <person name="Wu L."/>
            <person name="Ma J."/>
        </authorList>
    </citation>
    <scope>NUCLEOTIDE SEQUENCE [LARGE SCALE GENOMIC DNA]</scope>
    <source>
        <strain evidence="2">JCM 14330</strain>
    </source>
</reference>
<gene>
    <name evidence="1" type="ORF">GCM10009097_59240</name>
</gene>
<evidence type="ECO:0000313" key="2">
    <source>
        <dbReference type="Proteomes" id="UP001501706"/>
    </source>
</evidence>
<dbReference type="EMBL" id="BAAAEN010000049">
    <property type="protein sequence ID" value="GAA0534289.1"/>
    <property type="molecule type" value="Genomic_DNA"/>
</dbReference>
<evidence type="ECO:0008006" key="3">
    <source>
        <dbReference type="Google" id="ProtNLM"/>
    </source>
</evidence>